<evidence type="ECO:0000256" key="3">
    <source>
        <dbReference type="ARBA" id="ARBA00022448"/>
    </source>
</evidence>
<dbReference type="GO" id="GO:0005886">
    <property type="term" value="C:plasma membrane"/>
    <property type="evidence" value="ECO:0007669"/>
    <property type="project" value="UniProtKB-SubCell"/>
</dbReference>
<dbReference type="Gene3D" id="1.20.950.20">
    <property type="entry name" value="Transmembrane di-heme cytochromes, Chain C"/>
    <property type="match status" value="1"/>
</dbReference>
<dbReference type="EMBL" id="CP048029">
    <property type="protein sequence ID" value="QIK37932.1"/>
    <property type="molecule type" value="Genomic_DNA"/>
</dbReference>
<keyword evidence="3" id="KW-0813">Transport</keyword>
<organism evidence="14 15">
    <name type="scientific">Caldichromatium japonicum</name>
    <dbReference type="NCBI Taxonomy" id="2699430"/>
    <lineage>
        <taxon>Bacteria</taxon>
        <taxon>Pseudomonadati</taxon>
        <taxon>Pseudomonadota</taxon>
        <taxon>Gammaproteobacteria</taxon>
        <taxon>Chromatiales</taxon>
        <taxon>Chromatiaceae</taxon>
        <taxon>Caldichromatium</taxon>
    </lineage>
</organism>
<evidence type="ECO:0000256" key="6">
    <source>
        <dbReference type="ARBA" id="ARBA00022692"/>
    </source>
</evidence>
<protein>
    <submittedName>
        <fullName evidence="14">Cytochrome B</fullName>
    </submittedName>
</protein>
<dbReference type="InterPro" id="IPR016174">
    <property type="entry name" value="Di-haem_cyt_TM"/>
</dbReference>
<dbReference type="RefSeq" id="WP_166270695.1">
    <property type="nucleotide sequence ID" value="NZ_CP048029.1"/>
</dbReference>
<evidence type="ECO:0000256" key="4">
    <source>
        <dbReference type="ARBA" id="ARBA00022475"/>
    </source>
</evidence>
<dbReference type="GO" id="GO:0022904">
    <property type="term" value="P:respiratory electron transport chain"/>
    <property type="evidence" value="ECO:0007669"/>
    <property type="project" value="InterPro"/>
</dbReference>
<comment type="subcellular location">
    <subcellularLocation>
        <location evidence="1">Cell membrane</location>
        <topology evidence="1">Multi-pass membrane protein</topology>
    </subcellularLocation>
</comment>
<dbReference type="InterPro" id="IPR000516">
    <property type="entry name" value="Ni-dep_Hydgase_cyt-B"/>
</dbReference>
<evidence type="ECO:0000256" key="10">
    <source>
        <dbReference type="ARBA" id="ARBA00023004"/>
    </source>
</evidence>
<keyword evidence="7" id="KW-0479">Metal-binding</keyword>
<feature type="transmembrane region" description="Helical" evidence="12">
    <location>
        <begin position="12"/>
        <end position="30"/>
    </location>
</feature>
<keyword evidence="5" id="KW-0349">Heme</keyword>
<dbReference type="InterPro" id="IPR011577">
    <property type="entry name" value="Cyt_b561_bac/Ni-Hgenase"/>
</dbReference>
<evidence type="ECO:0000256" key="11">
    <source>
        <dbReference type="ARBA" id="ARBA00023136"/>
    </source>
</evidence>
<evidence type="ECO:0000256" key="1">
    <source>
        <dbReference type="ARBA" id="ARBA00004651"/>
    </source>
</evidence>
<keyword evidence="15" id="KW-1185">Reference proteome</keyword>
<keyword evidence="8" id="KW-0249">Electron transport</keyword>
<sequence>MKALYLYPLWVRLWHWINALLFLTLIYSGASMHFSGGDWLMPFKFAVRVHNSAGILLTIAWIGFIAGNIMTENGRHYLIHIKGFIDQLSVQLRYYAYGIFHNEPHPFHVSAEIKFNVLQQLSYLGVMYGLMPILILSGWWFLFSPYLPENLFGIPGTWAVAMVHLTTAYLLVLFLVVHVYVITTGETLTTNLMAMLTGWHREGQAP</sequence>
<keyword evidence="6 12" id="KW-0812">Transmembrane</keyword>
<evidence type="ECO:0000313" key="15">
    <source>
        <dbReference type="Proteomes" id="UP000502699"/>
    </source>
</evidence>
<proteinExistence type="inferred from homology"/>
<dbReference type="AlphaFoldDB" id="A0A6G7VDA3"/>
<feature type="transmembrane region" description="Helical" evidence="12">
    <location>
        <begin position="50"/>
        <end position="70"/>
    </location>
</feature>
<evidence type="ECO:0000256" key="8">
    <source>
        <dbReference type="ARBA" id="ARBA00022982"/>
    </source>
</evidence>
<evidence type="ECO:0000313" key="14">
    <source>
        <dbReference type="EMBL" id="QIK37932.1"/>
    </source>
</evidence>
<reference evidence="15" key="1">
    <citation type="submission" date="2020-01" db="EMBL/GenBank/DDBJ databases">
        <title>Caldichromatium gen. nov., sp. nov., a thermophilic purple sulfur bacterium member of the family Chromatiaceae isolated from Nakabusa hot spring, Japan.</title>
        <authorList>
            <person name="Saini M.K."/>
            <person name="Hanada S."/>
            <person name="Tank M."/>
        </authorList>
    </citation>
    <scope>NUCLEOTIDE SEQUENCE [LARGE SCALE GENOMIC DNA]</scope>
    <source>
        <strain evidence="15">No.7</strain>
    </source>
</reference>
<dbReference type="GO" id="GO:0005506">
    <property type="term" value="F:iron ion binding"/>
    <property type="evidence" value="ECO:0007669"/>
    <property type="project" value="InterPro"/>
</dbReference>
<keyword evidence="4" id="KW-1003">Cell membrane</keyword>
<dbReference type="KEGG" id="cjap:GWK36_07965"/>
<dbReference type="PANTHER" id="PTHR30485:SF1">
    <property type="entry name" value="CYTOCHROME YDHU-RELATED"/>
    <property type="match status" value="1"/>
</dbReference>
<dbReference type="GO" id="GO:0020037">
    <property type="term" value="F:heme binding"/>
    <property type="evidence" value="ECO:0007669"/>
    <property type="project" value="TreeGrafter"/>
</dbReference>
<name>A0A6G7VDA3_9GAMM</name>
<dbReference type="Proteomes" id="UP000502699">
    <property type="component" value="Chromosome"/>
</dbReference>
<dbReference type="InterPro" id="IPR051542">
    <property type="entry name" value="Hydrogenase_cytochrome"/>
</dbReference>
<keyword evidence="11 12" id="KW-0472">Membrane</keyword>
<feature type="domain" description="Cytochrome b561 bacterial/Ni-hydrogenase" evidence="13">
    <location>
        <begin position="7"/>
        <end position="198"/>
    </location>
</feature>
<evidence type="ECO:0000256" key="5">
    <source>
        <dbReference type="ARBA" id="ARBA00022617"/>
    </source>
</evidence>
<evidence type="ECO:0000256" key="9">
    <source>
        <dbReference type="ARBA" id="ARBA00022989"/>
    </source>
</evidence>
<evidence type="ECO:0000259" key="13">
    <source>
        <dbReference type="Pfam" id="PF01292"/>
    </source>
</evidence>
<dbReference type="SUPFAM" id="SSF81342">
    <property type="entry name" value="Transmembrane di-heme cytochromes"/>
    <property type="match status" value="1"/>
</dbReference>
<dbReference type="GO" id="GO:0009055">
    <property type="term" value="F:electron transfer activity"/>
    <property type="evidence" value="ECO:0007669"/>
    <property type="project" value="InterPro"/>
</dbReference>
<evidence type="ECO:0000256" key="2">
    <source>
        <dbReference type="ARBA" id="ARBA00008622"/>
    </source>
</evidence>
<dbReference type="PANTHER" id="PTHR30485">
    <property type="entry name" value="NI/FE-HYDROGENASE 1 B-TYPE CYTOCHROME SUBUNIT"/>
    <property type="match status" value="1"/>
</dbReference>
<feature type="transmembrane region" description="Helical" evidence="12">
    <location>
        <begin position="162"/>
        <end position="183"/>
    </location>
</feature>
<dbReference type="PRINTS" id="PR00161">
    <property type="entry name" value="NIHGNASECYTB"/>
</dbReference>
<gene>
    <name evidence="14" type="ORF">GWK36_07965</name>
</gene>
<keyword evidence="9 12" id="KW-1133">Transmembrane helix</keyword>
<accession>A0A6G7VDA3</accession>
<feature type="transmembrane region" description="Helical" evidence="12">
    <location>
        <begin position="121"/>
        <end position="142"/>
    </location>
</feature>
<dbReference type="Pfam" id="PF01292">
    <property type="entry name" value="Ni_hydr_CYTB"/>
    <property type="match status" value="1"/>
</dbReference>
<comment type="similarity">
    <text evidence="2">Belongs to the HupC/HyaC/HydC family.</text>
</comment>
<evidence type="ECO:0000256" key="12">
    <source>
        <dbReference type="SAM" id="Phobius"/>
    </source>
</evidence>
<keyword evidence="10" id="KW-0408">Iron</keyword>
<evidence type="ECO:0000256" key="7">
    <source>
        <dbReference type="ARBA" id="ARBA00022723"/>
    </source>
</evidence>